<name>A8LSU3_DINSH</name>
<organism evidence="5 6">
    <name type="scientific">Dinoroseobacter shibae (strain DSM 16493 / NCIMB 14021 / DFL 12)</name>
    <dbReference type="NCBI Taxonomy" id="398580"/>
    <lineage>
        <taxon>Bacteria</taxon>
        <taxon>Pseudomonadati</taxon>
        <taxon>Pseudomonadota</taxon>
        <taxon>Alphaproteobacteria</taxon>
        <taxon>Rhodobacterales</taxon>
        <taxon>Roseobacteraceae</taxon>
        <taxon>Dinoroseobacter</taxon>
    </lineage>
</organism>
<evidence type="ECO:0000256" key="1">
    <source>
        <dbReference type="ARBA" id="ARBA00006914"/>
    </source>
</evidence>
<dbReference type="GO" id="GO:0005524">
    <property type="term" value="F:ATP binding"/>
    <property type="evidence" value="ECO:0007669"/>
    <property type="project" value="UniProtKB-KW"/>
</dbReference>
<evidence type="ECO:0000313" key="6">
    <source>
        <dbReference type="Proteomes" id="UP000006833"/>
    </source>
</evidence>
<dbReference type="Gene3D" id="3.40.50.300">
    <property type="entry name" value="P-loop containing nucleotide triphosphate hydrolases"/>
    <property type="match status" value="1"/>
</dbReference>
<reference evidence="6" key="1">
    <citation type="journal article" date="2010" name="ISME J.">
        <title>The complete genome sequence of the algal symbiont Dinoroseobacter shibae: a hitchhiker's guide to life in the sea.</title>
        <authorList>
            <person name="Wagner-Dobler I."/>
            <person name="Ballhausen B."/>
            <person name="Berger M."/>
            <person name="Brinkhoff T."/>
            <person name="Buchholz I."/>
            <person name="Bunk B."/>
            <person name="Cypionka H."/>
            <person name="Daniel R."/>
            <person name="Drepper T."/>
            <person name="Gerdts G."/>
            <person name="Hahnke S."/>
            <person name="Han C."/>
            <person name="Jahn D."/>
            <person name="Kalhoefer D."/>
            <person name="Kiss H."/>
            <person name="Klenk H.P."/>
            <person name="Kyrpides N."/>
            <person name="Liebl W."/>
            <person name="Liesegang H."/>
            <person name="Meincke L."/>
            <person name="Pati A."/>
            <person name="Petersen J."/>
            <person name="Piekarski T."/>
            <person name="Pommerenke C."/>
            <person name="Pradella S."/>
            <person name="Pukall R."/>
            <person name="Rabus R."/>
            <person name="Stackebrandt E."/>
            <person name="Thole S."/>
            <person name="Thompson L."/>
            <person name="Tielen P."/>
            <person name="Tomasch J."/>
            <person name="von Jan M."/>
            <person name="Wanphrut N."/>
            <person name="Wichels A."/>
            <person name="Zech H."/>
            <person name="Simon M."/>
        </authorList>
    </citation>
    <scope>NUCLEOTIDE SEQUENCE [LARGE SCALE GENOMIC DNA]</scope>
    <source>
        <strain evidence="6">DSM 16493 / NCIMB 14021 / DFL 12</strain>
    </source>
</reference>
<dbReference type="eggNOG" id="COG0464">
    <property type="taxonomic scope" value="Bacteria"/>
</dbReference>
<comment type="similarity">
    <text evidence="1">Belongs to the AAA ATPase family.</text>
</comment>
<dbReference type="GO" id="GO:0016887">
    <property type="term" value="F:ATP hydrolysis activity"/>
    <property type="evidence" value="ECO:0007669"/>
    <property type="project" value="InterPro"/>
</dbReference>
<evidence type="ECO:0000256" key="2">
    <source>
        <dbReference type="ARBA" id="ARBA00022741"/>
    </source>
</evidence>
<protein>
    <submittedName>
        <fullName evidence="5">AAA ATPase</fullName>
    </submittedName>
</protein>
<dbReference type="AlphaFoldDB" id="A8LSU3"/>
<accession>A8LSU3</accession>
<evidence type="ECO:0000259" key="4">
    <source>
        <dbReference type="SMART" id="SM00382"/>
    </source>
</evidence>
<dbReference type="SMART" id="SM00382">
    <property type="entry name" value="AAA"/>
    <property type="match status" value="1"/>
</dbReference>
<dbReference type="Pfam" id="PF22977">
    <property type="entry name" value="WHD"/>
    <property type="match status" value="1"/>
</dbReference>
<dbReference type="CDD" id="cd19481">
    <property type="entry name" value="RecA-like_protease"/>
    <property type="match status" value="1"/>
</dbReference>
<dbReference type="Proteomes" id="UP000006833">
    <property type="component" value="Chromosome"/>
</dbReference>
<evidence type="ECO:0000313" key="5">
    <source>
        <dbReference type="EMBL" id="ABV94292.1"/>
    </source>
</evidence>
<evidence type="ECO:0000256" key="3">
    <source>
        <dbReference type="ARBA" id="ARBA00022840"/>
    </source>
</evidence>
<dbReference type="HOGENOM" id="CLU_616402_0_0_5"/>
<dbReference type="Pfam" id="PF00004">
    <property type="entry name" value="AAA"/>
    <property type="match status" value="1"/>
</dbReference>
<dbReference type="PANTHER" id="PTHR23073">
    <property type="entry name" value="26S PROTEASOME REGULATORY SUBUNIT"/>
    <property type="match status" value="1"/>
</dbReference>
<dbReference type="InterPro" id="IPR003593">
    <property type="entry name" value="AAA+_ATPase"/>
</dbReference>
<keyword evidence="6" id="KW-1185">Reference proteome</keyword>
<keyword evidence="3" id="KW-0067">ATP-binding</keyword>
<dbReference type="InterPro" id="IPR054472">
    <property type="entry name" value="WHD"/>
</dbReference>
<dbReference type="InterPro" id="IPR027417">
    <property type="entry name" value="P-loop_NTPase"/>
</dbReference>
<dbReference type="EMBL" id="CP000830">
    <property type="protein sequence ID" value="ABV94292.1"/>
    <property type="molecule type" value="Genomic_DNA"/>
</dbReference>
<keyword evidence="2" id="KW-0547">Nucleotide-binding</keyword>
<sequence>MDEITGFAALEPEWDRIEALALCLVESRQGREPPEALLEALTALQVAVSALRTETAHWHGLPLDGLSMLEMDILAALVAVEVQPRVGWLFQSLQSAGPQPSPALLQELLALRPAETAGLHRAMSPEGALVSRRIISVEAPGLYGALQIEPRMLARLMGWQRVLAPPPGATLIRDPASWQDLVLPETQMRMLREFLIWVRQRSRVVTDWGGRDVGGPLALFSGPSGTGKTFTASVLAAELGWPLYRVDLGMVVSKYIGETEKNLNALFDAAHGAEMVLQFDEADSLLGKRAEVKEARDRYANMEVSHLLSRIEQHRGPCILTTNLRTHLDPAFMRRFQAVIEFPRPDLAAREALWARLLPAGAPIAAEVKLAELAAAVPLTGGGIQNAALHAAYLAAEDDTEIGLAQIATAIWRELGKSGKATGHKELGPLGAHLPQAERLEGAS</sequence>
<dbReference type="KEGG" id="dsh:Dshi_2559"/>
<dbReference type="OrthoDB" id="7438987at2"/>
<dbReference type="InterPro" id="IPR050221">
    <property type="entry name" value="26S_Proteasome_ATPase"/>
</dbReference>
<dbReference type="InterPro" id="IPR003959">
    <property type="entry name" value="ATPase_AAA_core"/>
</dbReference>
<dbReference type="SUPFAM" id="SSF52540">
    <property type="entry name" value="P-loop containing nucleoside triphosphate hydrolases"/>
    <property type="match status" value="1"/>
</dbReference>
<gene>
    <name evidence="5" type="ordered locus">Dshi_2559</name>
</gene>
<proteinExistence type="inferred from homology"/>
<feature type="domain" description="AAA+ ATPase" evidence="4">
    <location>
        <begin position="214"/>
        <end position="346"/>
    </location>
</feature>
<dbReference type="RefSeq" id="WP_012179220.1">
    <property type="nucleotide sequence ID" value="NC_009952.1"/>
</dbReference>
<dbReference type="STRING" id="398580.Dshi_2559"/>